<proteinExistence type="inferred from homology"/>
<dbReference type="InterPro" id="IPR002453">
    <property type="entry name" value="Beta_tubulin"/>
</dbReference>
<dbReference type="PANTHER" id="PTHR36527">
    <property type="entry name" value="OS01G0282866 PROTEIN"/>
    <property type="match status" value="1"/>
</dbReference>
<name>A0A9D4UVW8_ADICA</name>
<dbReference type="OrthoDB" id="1662883at2759"/>
<dbReference type="PRINTS" id="PR01161">
    <property type="entry name" value="TUBULIN"/>
</dbReference>
<keyword evidence="4" id="KW-0342">GTP-binding</keyword>
<dbReference type="GO" id="GO:0003924">
    <property type="term" value="F:GTPase activity"/>
    <property type="evidence" value="ECO:0007669"/>
    <property type="project" value="InterPro"/>
</dbReference>
<dbReference type="EMBL" id="JABFUD020000009">
    <property type="protein sequence ID" value="KAI5075195.1"/>
    <property type="molecule type" value="Genomic_DNA"/>
</dbReference>
<evidence type="ECO:0000256" key="2">
    <source>
        <dbReference type="ARBA" id="ARBA00022701"/>
    </source>
</evidence>
<keyword evidence="3" id="KW-0547">Nucleotide-binding</keyword>
<sequence length="159" mass="17342">MSAHENSQGSRDQITTTGRCNEKGGRIFGGFCKPCVVALKKAWKEEMVNVIHAPHCKRAESGGYLLVTEVVNPQTGAEGSQVDAKFWDVVCIEHAIDPTGSYSSDADVQLERVNVYYNEASCGCYVPHAVPMDLEPGIMDSVQTGPYGQIFHPDNFVFG</sequence>
<gene>
    <name evidence="5" type="ORF">GOP47_0009271</name>
</gene>
<comment type="caution">
    <text evidence="5">The sequence shown here is derived from an EMBL/GenBank/DDBJ whole genome shotgun (WGS) entry which is preliminary data.</text>
</comment>
<accession>A0A9D4UVW8</accession>
<dbReference type="InterPro" id="IPR036525">
    <property type="entry name" value="Tubulin/FtsZ_GTPase_sf"/>
</dbReference>
<organism evidence="5 6">
    <name type="scientific">Adiantum capillus-veneris</name>
    <name type="common">Maidenhair fern</name>
    <dbReference type="NCBI Taxonomy" id="13818"/>
    <lineage>
        <taxon>Eukaryota</taxon>
        <taxon>Viridiplantae</taxon>
        <taxon>Streptophyta</taxon>
        <taxon>Embryophyta</taxon>
        <taxon>Tracheophyta</taxon>
        <taxon>Polypodiopsida</taxon>
        <taxon>Polypodiidae</taxon>
        <taxon>Polypodiales</taxon>
        <taxon>Pteridineae</taxon>
        <taxon>Pteridaceae</taxon>
        <taxon>Vittarioideae</taxon>
        <taxon>Adiantum</taxon>
    </lineage>
</organism>
<evidence type="ECO:0000256" key="1">
    <source>
        <dbReference type="ARBA" id="ARBA00009636"/>
    </source>
</evidence>
<keyword evidence="6" id="KW-1185">Reference proteome</keyword>
<dbReference type="PRINTS" id="PR01163">
    <property type="entry name" value="BETATUBULIN"/>
</dbReference>
<evidence type="ECO:0000256" key="3">
    <source>
        <dbReference type="ARBA" id="ARBA00022741"/>
    </source>
</evidence>
<keyword evidence="2" id="KW-0493">Microtubule</keyword>
<evidence type="ECO:0000313" key="6">
    <source>
        <dbReference type="Proteomes" id="UP000886520"/>
    </source>
</evidence>
<dbReference type="GO" id="GO:0007017">
    <property type="term" value="P:microtubule-based process"/>
    <property type="evidence" value="ECO:0007669"/>
    <property type="project" value="InterPro"/>
</dbReference>
<dbReference type="GO" id="GO:0005200">
    <property type="term" value="F:structural constituent of cytoskeleton"/>
    <property type="evidence" value="ECO:0007669"/>
    <property type="project" value="InterPro"/>
</dbReference>
<evidence type="ECO:0000313" key="5">
    <source>
        <dbReference type="EMBL" id="KAI5075195.1"/>
    </source>
</evidence>
<reference evidence="5" key="1">
    <citation type="submission" date="2021-01" db="EMBL/GenBank/DDBJ databases">
        <title>Adiantum capillus-veneris genome.</title>
        <authorList>
            <person name="Fang Y."/>
            <person name="Liao Q."/>
        </authorList>
    </citation>
    <scope>NUCLEOTIDE SEQUENCE</scope>
    <source>
        <strain evidence="5">H3</strain>
        <tissue evidence="5">Leaf</tissue>
    </source>
</reference>
<dbReference type="InterPro" id="IPR000217">
    <property type="entry name" value="Tubulin"/>
</dbReference>
<dbReference type="PANTHER" id="PTHR36527:SF3">
    <property type="entry name" value="OS01G0282866 PROTEIN"/>
    <property type="match status" value="1"/>
</dbReference>
<evidence type="ECO:0000256" key="4">
    <source>
        <dbReference type="ARBA" id="ARBA00023134"/>
    </source>
</evidence>
<dbReference type="AlphaFoldDB" id="A0A9D4UVW8"/>
<dbReference type="GO" id="GO:0005874">
    <property type="term" value="C:microtubule"/>
    <property type="evidence" value="ECO:0007669"/>
    <property type="project" value="UniProtKB-KW"/>
</dbReference>
<dbReference type="Gene3D" id="3.40.50.1440">
    <property type="entry name" value="Tubulin/FtsZ, GTPase domain"/>
    <property type="match status" value="1"/>
</dbReference>
<dbReference type="Proteomes" id="UP000886520">
    <property type="component" value="Chromosome 9"/>
</dbReference>
<comment type="similarity">
    <text evidence="1">Belongs to the tubulin family.</text>
</comment>
<dbReference type="GO" id="GO:0005525">
    <property type="term" value="F:GTP binding"/>
    <property type="evidence" value="ECO:0007669"/>
    <property type="project" value="UniProtKB-KW"/>
</dbReference>
<protein>
    <submittedName>
        <fullName evidence="5">Uncharacterized protein</fullName>
    </submittedName>
</protein>
<dbReference type="SUPFAM" id="SSF52490">
    <property type="entry name" value="Tubulin nucleotide-binding domain-like"/>
    <property type="match status" value="1"/>
</dbReference>